<feature type="domain" description="EML-like second beta-propeller" evidence="8">
    <location>
        <begin position="955"/>
        <end position="1180"/>
    </location>
</feature>
<dbReference type="InterPro" id="IPR001680">
    <property type="entry name" value="WD40_rpt"/>
</dbReference>
<evidence type="ECO:0000256" key="5">
    <source>
        <dbReference type="PROSITE-ProRule" id="PRU00221"/>
    </source>
</evidence>
<dbReference type="SUPFAM" id="SSF50978">
    <property type="entry name" value="WD40 repeat-like"/>
    <property type="match status" value="4"/>
</dbReference>
<organism evidence="9 10">
    <name type="scientific">Sinocyclocheilus grahami</name>
    <name type="common">Dianchi golden-line fish</name>
    <name type="synonym">Barbus grahami</name>
    <dbReference type="NCBI Taxonomy" id="75366"/>
    <lineage>
        <taxon>Eukaryota</taxon>
        <taxon>Metazoa</taxon>
        <taxon>Chordata</taxon>
        <taxon>Craniata</taxon>
        <taxon>Vertebrata</taxon>
        <taxon>Euteleostomi</taxon>
        <taxon>Actinopterygii</taxon>
        <taxon>Neopterygii</taxon>
        <taxon>Teleostei</taxon>
        <taxon>Ostariophysi</taxon>
        <taxon>Cypriniformes</taxon>
        <taxon>Cyprinidae</taxon>
        <taxon>Cyprininae</taxon>
        <taxon>Sinocyclocheilus</taxon>
    </lineage>
</organism>
<feature type="repeat" description="WD" evidence="5">
    <location>
        <begin position="219"/>
        <end position="234"/>
    </location>
</feature>
<dbReference type="PANTHER" id="PTHR13720">
    <property type="entry name" value="WD-40 REPEAT PROTEIN"/>
    <property type="match status" value="1"/>
</dbReference>
<dbReference type="Pfam" id="PF23414">
    <property type="entry name" value="Beta-prop_EML_2"/>
    <property type="match status" value="3"/>
</dbReference>
<dbReference type="SMART" id="SM00320">
    <property type="entry name" value="WD40"/>
    <property type="match status" value="23"/>
</dbReference>
<dbReference type="FunFam" id="2.130.10.10:FF:000040">
    <property type="entry name" value="echinoderm microtubule-associated protein-like 6 isoform X1"/>
    <property type="match status" value="1"/>
</dbReference>
<dbReference type="InterPro" id="IPR005108">
    <property type="entry name" value="HELP"/>
</dbReference>
<dbReference type="InterPro" id="IPR050630">
    <property type="entry name" value="WD_repeat_EMAP"/>
</dbReference>
<dbReference type="Pfam" id="PF00400">
    <property type="entry name" value="WD40"/>
    <property type="match status" value="1"/>
</dbReference>
<dbReference type="Proteomes" id="UP000472262">
    <property type="component" value="Unassembled WGS sequence"/>
</dbReference>
<evidence type="ECO:0000256" key="2">
    <source>
        <dbReference type="ARBA" id="ARBA00022574"/>
    </source>
</evidence>
<feature type="repeat" description="WD" evidence="5">
    <location>
        <begin position="838"/>
        <end position="868"/>
    </location>
</feature>
<feature type="region of interest" description="Disordered" evidence="6">
    <location>
        <begin position="1187"/>
        <end position="1207"/>
    </location>
</feature>
<dbReference type="InterPro" id="IPR011047">
    <property type="entry name" value="Quinoprotein_ADH-like_sf"/>
</dbReference>
<evidence type="ECO:0000256" key="1">
    <source>
        <dbReference type="ARBA" id="ARBA00006489"/>
    </source>
</evidence>
<evidence type="ECO:0000256" key="4">
    <source>
        <dbReference type="ARBA" id="ARBA00022737"/>
    </source>
</evidence>
<feature type="region of interest" description="Disordered" evidence="6">
    <location>
        <begin position="573"/>
        <end position="602"/>
    </location>
</feature>
<keyword evidence="10" id="KW-1185">Reference proteome</keyword>
<keyword evidence="3" id="KW-0493">Microtubule</keyword>
<evidence type="ECO:0000256" key="3">
    <source>
        <dbReference type="ARBA" id="ARBA00022701"/>
    </source>
</evidence>
<comment type="similarity">
    <text evidence="1">Belongs to the WD repeat EMAP family.</text>
</comment>
<dbReference type="InterPro" id="IPR015943">
    <property type="entry name" value="WD40/YVTN_repeat-like_dom_sf"/>
</dbReference>
<reference evidence="9" key="2">
    <citation type="submission" date="2025-09" db="UniProtKB">
        <authorList>
            <consortium name="Ensembl"/>
        </authorList>
    </citation>
    <scope>IDENTIFICATION</scope>
</reference>
<feature type="repeat" description="WD" evidence="5">
    <location>
        <begin position="299"/>
        <end position="331"/>
    </location>
</feature>
<proteinExistence type="inferred from homology"/>
<evidence type="ECO:0000313" key="10">
    <source>
        <dbReference type="Proteomes" id="UP000472262"/>
    </source>
</evidence>
<dbReference type="FunFam" id="2.130.10.10:FF:000042">
    <property type="entry name" value="echinoderm microtubule-associated protein-like 6 isoform X1"/>
    <property type="match status" value="1"/>
</dbReference>
<feature type="domain" description="EML-like first beta-propeller" evidence="7">
    <location>
        <begin position="756"/>
        <end position="921"/>
    </location>
</feature>
<dbReference type="FunFam" id="2.130.10.10:FF:000044">
    <property type="entry name" value="echinoderm microtubule-associated protein-like 6 isoform X1"/>
    <property type="match status" value="1"/>
</dbReference>
<reference evidence="9" key="1">
    <citation type="submission" date="2025-08" db="UniProtKB">
        <authorList>
            <consortium name="Ensembl"/>
        </authorList>
    </citation>
    <scope>IDENTIFICATION</scope>
</reference>
<dbReference type="GO" id="GO:0008017">
    <property type="term" value="F:microtubule binding"/>
    <property type="evidence" value="ECO:0007669"/>
    <property type="project" value="TreeGrafter"/>
</dbReference>
<feature type="compositionally biased region" description="Acidic residues" evidence="6">
    <location>
        <begin position="1194"/>
        <end position="1207"/>
    </location>
</feature>
<evidence type="ECO:0000256" key="6">
    <source>
        <dbReference type="SAM" id="MobiDB-lite"/>
    </source>
</evidence>
<dbReference type="PROSITE" id="PS50082">
    <property type="entry name" value="WD_REPEATS_2"/>
    <property type="match status" value="6"/>
</dbReference>
<dbReference type="GO" id="GO:0005874">
    <property type="term" value="C:microtubule"/>
    <property type="evidence" value="ECO:0007669"/>
    <property type="project" value="UniProtKB-KW"/>
</dbReference>
<feature type="compositionally biased region" description="Acidic residues" evidence="6">
    <location>
        <begin position="588"/>
        <end position="602"/>
    </location>
</feature>
<dbReference type="SUPFAM" id="SSF50998">
    <property type="entry name" value="Quinoprotein alcohol dehydrogenase-like"/>
    <property type="match status" value="1"/>
</dbReference>
<dbReference type="Pfam" id="PF23409">
    <property type="entry name" value="Beta-prop_EML"/>
    <property type="match status" value="2"/>
</dbReference>
<feature type="domain" description="EML-like second beta-propeller" evidence="8">
    <location>
        <begin position="297"/>
        <end position="561"/>
    </location>
</feature>
<keyword evidence="4" id="KW-0677">Repeat</keyword>
<dbReference type="FunFam" id="2.130.10.10:FF:002220">
    <property type="entry name" value="EMAP-like 3"/>
    <property type="match status" value="1"/>
</dbReference>
<dbReference type="Pfam" id="PF03451">
    <property type="entry name" value="HELP"/>
    <property type="match status" value="2"/>
</dbReference>
<dbReference type="Ensembl" id="ENSSGRT00000082104.1">
    <property type="protein sequence ID" value="ENSSGRP00000077129.1"/>
    <property type="gene ID" value="ENSSGRG00000038966.1"/>
</dbReference>
<feature type="repeat" description="WD" evidence="5">
    <location>
        <begin position="1486"/>
        <end position="1527"/>
    </location>
</feature>
<sequence>MADRTAPNCRLRLEWVYGYRGHQCRNNLYYTAAKEIVYFVAGVGVVYNTREHKQKFYLGHNDDIISLALHPERVLVATGQVGKEPYICVWDSYTVQTVSILKDMHTHGISCLAFDLDGQVSIFDISWDLYQQSKLVSCGVKHIKFWSLCGNALTPKRGVFGKNGDLQTILCLACAKDEITYSGALNGDIYVWKGISLIRTVQGAHGSGIFSMNACEEGFATGGRDGCIRLWDLNFKPITVIDLRETDQGYKGLSVRSVCWRGDHILVGTQDSEIFEVVVHDRTKPFLIMQGHCEGELWALAVHPTKPLAMTGSDDRSVRIWSLVDHALIARCNMEEPIRCAAVSTDGIHLALGMKDGSFTVLRVRDMTEVVHIKDRKEAIHELKYSPDGAHLAVGSNDNSVDIYGVVQRYKKAGECVGSSSFITHMDWSTDSKYLQTNDGNGRRLFYRMPSGKEVTNREELKLVQWSSWTCVLGSEVNGIWPKYSDINDINSVEANFNSQVLVTADDYGLVKLFRYPCVRKGAKFKKYLGHSAHITNVRWSHDYQWVITIGGADHSVFQWKFVPERKSKETLHLAPQETLVDSHSEESDSDQSDVPEMDSEIEQETQLTYRRQVYKEDLPQLKEQCKEKHRAMAMKKRERAPASGLRLHFIHGYRGYDCRSNLFYTQTGEIVYHVAAVGVVYNRQQNTQRFYLGHDDDILCLAIHPIKDYVATGQVGRDSSIHVWETEFLKPLSVLKGFHQFGVLLGLPTVPYIGGSKDKIFVIKVNPYMPDKLITAGVKHMKFWHRAGGGLIGKKGSMGKTETMMCAVYGWTEEMVFSGTCTGDICIWRDMFLVKTVKAHDGPVFSMHALEKGFVTGGKDGIVALWDDTFERCLKTYAIKRAVLAPGSKGLLLEDNPSIRAISLGHGHILVGTKNGEILEVEKNGPITLLVQVKHRFSCQICLTNRGMMCCSLSGRCCCFSPDGKSLAVGLNDGSFLIVNAETLEDLVSFHHRKDIISDIRFSPVTGKYLAVASGDSLVDIYNVMSSKRVGVCKGSMNYITHLDWDKRGKLLQVNTSAKEQLFFEAPRGKKQTIPATEVDKIDWSTWTCVLGSSCEGIWPAVSEVTEVTSACLSNDRKLLATGDDLGYVKLFKYPVKGKYAKFKQYMAHSTHVTNVRWSHDDSLLASVGGFDTCLMIWSHETEGRREARQCDSEESDIESEDDGGYDSDVTRENEIIYVIKALSTNVRPMTGVKPLLQLKEPSVDESITFRSAQCCTMNLFPRFYSVARYNQSHTSLLSLFSFQNNLTFTGTISGDVCVWKEHILVRIVAKAHTGPVFTMYTTLRDGLIVTGGKERPSKEGGALKLWDQELKRCRAFRLETGQIIDCVRSVCRGKGKILVGTRNAEIIEVGEKNAACNILVNGHMDGPIWGLGAHPTRDVFLSAAEDGTVRLWDISERKMLNKVNLGHPARAVSYSPEGDMVAIGMKNGEFIILLVTSLKIWGKKRDQRSAIQDIRFSPDSRYLAVGSSENAVDFYDLTLGPQLNRINCCRDIPSFVMQMDFSADSCYVQLSTGAYKRVVYEVPSGKQVTEQAVIDRITWATWTSVLGDEVVGIWSRNTDKADVTCTCVSHSGLNIVTGDDFGMVKLFDFPCPEKFAKHKRFLGHSAHLTNIRFTSGDRFVVSAGGDDRRYLLRCC</sequence>
<evidence type="ECO:0000313" key="9">
    <source>
        <dbReference type="Ensembl" id="ENSSGRP00000077129.1"/>
    </source>
</evidence>
<dbReference type="PANTHER" id="PTHR13720:SF33">
    <property type="entry name" value="HELP DOMAIN-CONTAINING PROTEIN"/>
    <property type="match status" value="1"/>
</dbReference>
<evidence type="ECO:0000259" key="7">
    <source>
        <dbReference type="Pfam" id="PF23409"/>
    </source>
</evidence>
<evidence type="ECO:0000259" key="8">
    <source>
        <dbReference type="Pfam" id="PF23414"/>
    </source>
</evidence>
<gene>
    <name evidence="9" type="primary">LOC107561663</name>
</gene>
<feature type="repeat" description="WD" evidence="5">
    <location>
        <begin position="373"/>
        <end position="404"/>
    </location>
</feature>
<keyword evidence="2 5" id="KW-0853">WD repeat</keyword>
<dbReference type="InterPro" id="IPR055442">
    <property type="entry name" value="Beta-prop_EML-like_2nd"/>
</dbReference>
<dbReference type="InterPro" id="IPR055439">
    <property type="entry name" value="Beta-prop_EML_1st"/>
</dbReference>
<name>A0A672QMF9_SINGR</name>
<feature type="domain" description="EML-like second beta-propeller" evidence="8">
    <location>
        <begin position="1410"/>
        <end position="1670"/>
    </location>
</feature>
<feature type="domain" description="EML-like first beta-propeller" evidence="7">
    <location>
        <begin position="121"/>
        <end position="276"/>
    </location>
</feature>
<accession>A0A672QMF9</accession>
<protein>
    <submittedName>
        <fullName evidence="9">EMAP like 5</fullName>
    </submittedName>
</protein>
<feature type="repeat" description="WD" evidence="5">
    <location>
        <begin position="1416"/>
        <end position="1444"/>
    </location>
</feature>
<dbReference type="Gene3D" id="2.130.10.10">
    <property type="entry name" value="YVTN repeat-like/Quinoprotein amine dehydrogenase"/>
    <property type="match status" value="8"/>
</dbReference>
<dbReference type="InterPro" id="IPR036322">
    <property type="entry name" value="WD40_repeat_dom_sf"/>
</dbReference>